<gene>
    <name evidence="1" type="ORF">CCAP1982_LOCUS4176</name>
</gene>
<dbReference type="AlphaFoldDB" id="A0A811U9F2"/>
<evidence type="ECO:0000313" key="2">
    <source>
        <dbReference type="Proteomes" id="UP000606786"/>
    </source>
</evidence>
<keyword evidence="2" id="KW-1185">Reference proteome</keyword>
<name>A0A811U9F2_CERCA</name>
<accession>A0A811U9F2</accession>
<sequence length="361" mass="42688">MVALLDYCQQTIQFATDSFDSFSLRRYAYFWSKESGCKIKFYCLDGIKYFHNEMLRWREYCNPFPNMKLIIEQKHVYHELYYLTTVEMGDSILMLSNQIDGRRNYENINSGPGASSTNPEMSGGEFMGLYKNKNKNNDRNNRLLMNLFNRNLNKSLHLMPVENFQKVIEENFSTHIVKFKYHNIFLDSTSLKFSGNHRGIDMARELNANADTKSSFQNNSTVILSTNNYPKCTKPSVIARLHVYPRRIQYANENRHLKFQRSSICSTLTMLNTNNIFSVQMIMEKMPRIVAENYRGNYMMTWRLKPFLLYNIHDPVTVQASETLQQHIDKFHNMINAPRLMMEQLQFNAFEITLLEFFKIR</sequence>
<evidence type="ECO:0000313" key="1">
    <source>
        <dbReference type="EMBL" id="CAD6995461.1"/>
    </source>
</evidence>
<proteinExistence type="predicted"/>
<dbReference type="Proteomes" id="UP000606786">
    <property type="component" value="Unassembled WGS sequence"/>
</dbReference>
<reference evidence="1" key="1">
    <citation type="submission" date="2020-11" db="EMBL/GenBank/DDBJ databases">
        <authorList>
            <person name="Whitehead M."/>
        </authorList>
    </citation>
    <scope>NUCLEOTIDE SEQUENCE</scope>
    <source>
        <strain evidence="1">EGII</strain>
    </source>
</reference>
<comment type="caution">
    <text evidence="1">The sequence shown here is derived from an EMBL/GenBank/DDBJ whole genome shotgun (WGS) entry which is preliminary data.</text>
</comment>
<organism evidence="1 2">
    <name type="scientific">Ceratitis capitata</name>
    <name type="common">Mediterranean fruit fly</name>
    <name type="synonym">Tephritis capitata</name>
    <dbReference type="NCBI Taxonomy" id="7213"/>
    <lineage>
        <taxon>Eukaryota</taxon>
        <taxon>Metazoa</taxon>
        <taxon>Ecdysozoa</taxon>
        <taxon>Arthropoda</taxon>
        <taxon>Hexapoda</taxon>
        <taxon>Insecta</taxon>
        <taxon>Pterygota</taxon>
        <taxon>Neoptera</taxon>
        <taxon>Endopterygota</taxon>
        <taxon>Diptera</taxon>
        <taxon>Brachycera</taxon>
        <taxon>Muscomorpha</taxon>
        <taxon>Tephritoidea</taxon>
        <taxon>Tephritidae</taxon>
        <taxon>Ceratitis</taxon>
        <taxon>Ceratitis</taxon>
    </lineage>
</organism>
<dbReference type="EMBL" id="CAJHJT010000001">
    <property type="protein sequence ID" value="CAD6995461.1"/>
    <property type="molecule type" value="Genomic_DNA"/>
</dbReference>
<protein>
    <submittedName>
        <fullName evidence="1">(Mediterranean fruit fly) hypothetical protein</fullName>
    </submittedName>
</protein>